<keyword evidence="3 6" id="KW-0863">Zinc-finger</keyword>
<evidence type="ECO:0000313" key="10">
    <source>
        <dbReference type="Proteomes" id="UP000053815"/>
    </source>
</evidence>
<evidence type="ECO:0000256" key="2">
    <source>
        <dbReference type="ARBA" id="ARBA00022723"/>
    </source>
</evidence>
<evidence type="ECO:0000256" key="7">
    <source>
        <dbReference type="SAM" id="MobiDB-lite"/>
    </source>
</evidence>
<feature type="compositionally biased region" description="Basic and acidic residues" evidence="7">
    <location>
        <begin position="1"/>
        <end position="15"/>
    </location>
</feature>
<feature type="region of interest" description="Disordered" evidence="7">
    <location>
        <begin position="1"/>
        <end position="32"/>
    </location>
</feature>
<feature type="compositionally biased region" description="Basic and acidic residues" evidence="7">
    <location>
        <begin position="111"/>
        <end position="122"/>
    </location>
</feature>
<dbReference type="Proteomes" id="UP000053815">
    <property type="component" value="Unassembled WGS sequence"/>
</dbReference>
<evidence type="ECO:0000256" key="5">
    <source>
        <dbReference type="ARBA" id="ARBA00023242"/>
    </source>
</evidence>
<dbReference type="InterPro" id="IPR039355">
    <property type="entry name" value="Transcription_factor_GATA"/>
</dbReference>
<evidence type="ECO:0000313" key="9">
    <source>
        <dbReference type="EMBL" id="GAN07106.1"/>
    </source>
</evidence>
<protein>
    <recommendedName>
        <fullName evidence="8">GATA-type domain-containing protein</fullName>
    </recommendedName>
</protein>
<keyword evidence="5" id="KW-0539">Nucleus</keyword>
<dbReference type="InterPro" id="IPR000679">
    <property type="entry name" value="Znf_GATA"/>
</dbReference>
<dbReference type="PRINTS" id="PR00619">
    <property type="entry name" value="GATAZNFINGER"/>
</dbReference>
<dbReference type="CDD" id="cd00202">
    <property type="entry name" value="ZnF_GATA"/>
    <property type="match status" value="1"/>
</dbReference>
<evidence type="ECO:0000256" key="6">
    <source>
        <dbReference type="PROSITE-ProRule" id="PRU00094"/>
    </source>
</evidence>
<dbReference type="PANTHER" id="PTHR10071">
    <property type="entry name" value="TRANSCRIPTION FACTOR GATA FAMILY MEMBER"/>
    <property type="match status" value="1"/>
</dbReference>
<organism evidence="9">
    <name type="scientific">Mucor ambiguus</name>
    <dbReference type="NCBI Taxonomy" id="91626"/>
    <lineage>
        <taxon>Eukaryota</taxon>
        <taxon>Fungi</taxon>
        <taxon>Fungi incertae sedis</taxon>
        <taxon>Mucoromycota</taxon>
        <taxon>Mucoromycotina</taxon>
        <taxon>Mucoromycetes</taxon>
        <taxon>Mucorales</taxon>
        <taxon>Mucorineae</taxon>
        <taxon>Mucoraceae</taxon>
        <taxon>Mucor</taxon>
    </lineage>
</organism>
<proteinExistence type="predicted"/>
<evidence type="ECO:0000259" key="8">
    <source>
        <dbReference type="PROSITE" id="PS50114"/>
    </source>
</evidence>
<keyword evidence="10" id="KW-1185">Reference proteome</keyword>
<feature type="region of interest" description="Disordered" evidence="7">
    <location>
        <begin position="104"/>
        <end position="209"/>
    </location>
</feature>
<dbReference type="Gene3D" id="3.30.50.10">
    <property type="entry name" value="Erythroid Transcription Factor GATA-1, subunit A"/>
    <property type="match status" value="1"/>
</dbReference>
<comment type="subcellular location">
    <subcellularLocation>
        <location evidence="1">Nucleus</location>
    </subcellularLocation>
</comment>
<dbReference type="GO" id="GO:0008270">
    <property type="term" value="F:zinc ion binding"/>
    <property type="evidence" value="ECO:0007669"/>
    <property type="project" value="UniProtKB-KW"/>
</dbReference>
<evidence type="ECO:0000256" key="4">
    <source>
        <dbReference type="ARBA" id="ARBA00022833"/>
    </source>
</evidence>
<dbReference type="GO" id="GO:0000122">
    <property type="term" value="P:negative regulation of transcription by RNA polymerase II"/>
    <property type="evidence" value="ECO:0007669"/>
    <property type="project" value="TreeGrafter"/>
</dbReference>
<keyword evidence="4" id="KW-0862">Zinc</keyword>
<dbReference type="InterPro" id="IPR013088">
    <property type="entry name" value="Znf_NHR/GATA"/>
</dbReference>
<dbReference type="GO" id="GO:0005634">
    <property type="term" value="C:nucleus"/>
    <property type="evidence" value="ECO:0007669"/>
    <property type="project" value="UniProtKB-SubCell"/>
</dbReference>
<dbReference type="PANTHER" id="PTHR10071:SF281">
    <property type="entry name" value="BOX A-BINDING FACTOR-RELATED"/>
    <property type="match status" value="1"/>
</dbReference>
<feature type="compositionally biased region" description="Low complexity" evidence="7">
    <location>
        <begin position="299"/>
        <end position="328"/>
    </location>
</feature>
<sequence>MTIHSLEKMNIKEEEPMLTSPTPPWTDEDKEVGKKLVSVSEEAEQGEEPTGVTICANCETTTTPLWRRDASGRTICNACGLYYKLHLVHRPATMMRTVIKRRKRCSANEKAAQEKLNQENNRRRASMVGMEEDFDLQDMARRRRRRSLSPSYRHVSYHSNNIHSNAISSASTTPSATSPQHNVNNSNTTSSCSSPSQHPHQPFVLPPLYPPSSTLPASYAHSNRYNQDSTVNNNNDIHVCANTIDAQREYRSSLQREVTRLTAQLSNTVAMLQKVDNAIANPIPPDQFCHRCNNYPGSEQHQQLQQQQQQPQEHQIARSLLSLAHSPPLSNPSPISTPSPLGIMSPFSNRSHRLPPISFCPSPRTLPPVPAVPSFLP</sequence>
<evidence type="ECO:0000256" key="1">
    <source>
        <dbReference type="ARBA" id="ARBA00004123"/>
    </source>
</evidence>
<dbReference type="Pfam" id="PF00320">
    <property type="entry name" value="GATA"/>
    <property type="match status" value="1"/>
</dbReference>
<accession>A0A0C9M9I1</accession>
<dbReference type="EMBL" id="DF836437">
    <property type="protein sequence ID" value="GAN07106.1"/>
    <property type="molecule type" value="Genomic_DNA"/>
</dbReference>
<dbReference type="SMART" id="SM00401">
    <property type="entry name" value="ZnF_GATA"/>
    <property type="match status" value="1"/>
</dbReference>
<dbReference type="STRING" id="91626.A0A0C9M9I1"/>
<dbReference type="SUPFAM" id="SSF57716">
    <property type="entry name" value="Glucocorticoid receptor-like (DNA-binding domain)"/>
    <property type="match status" value="1"/>
</dbReference>
<keyword evidence="2" id="KW-0479">Metal-binding</keyword>
<dbReference type="PROSITE" id="PS00344">
    <property type="entry name" value="GATA_ZN_FINGER_1"/>
    <property type="match status" value="1"/>
</dbReference>
<feature type="region of interest" description="Disordered" evidence="7">
    <location>
        <begin position="294"/>
        <end position="347"/>
    </location>
</feature>
<dbReference type="GO" id="GO:0000978">
    <property type="term" value="F:RNA polymerase II cis-regulatory region sequence-specific DNA binding"/>
    <property type="evidence" value="ECO:0007669"/>
    <property type="project" value="TreeGrafter"/>
</dbReference>
<dbReference type="GO" id="GO:0000981">
    <property type="term" value="F:DNA-binding transcription factor activity, RNA polymerase II-specific"/>
    <property type="evidence" value="ECO:0007669"/>
    <property type="project" value="TreeGrafter"/>
</dbReference>
<reference evidence="9" key="1">
    <citation type="submission" date="2014-09" db="EMBL/GenBank/DDBJ databases">
        <title>Draft genome sequence of an oleaginous Mucoromycotina fungus Mucor ambiguus NBRC6742.</title>
        <authorList>
            <person name="Takeda I."/>
            <person name="Yamane N."/>
            <person name="Morita T."/>
            <person name="Tamano K."/>
            <person name="Machida M."/>
            <person name="Baker S."/>
            <person name="Koike H."/>
        </authorList>
    </citation>
    <scope>NUCLEOTIDE SEQUENCE</scope>
    <source>
        <strain evidence="9">NBRC 6742</strain>
    </source>
</reference>
<dbReference type="GO" id="GO:0045944">
    <property type="term" value="P:positive regulation of transcription by RNA polymerase II"/>
    <property type="evidence" value="ECO:0007669"/>
    <property type="project" value="TreeGrafter"/>
</dbReference>
<dbReference type="AlphaFoldDB" id="A0A0C9M9I1"/>
<gene>
    <name evidence="9" type="ORF">MAM1_0148c06598</name>
</gene>
<evidence type="ECO:0000256" key="3">
    <source>
        <dbReference type="ARBA" id="ARBA00022771"/>
    </source>
</evidence>
<feature type="compositionally biased region" description="Low complexity" evidence="7">
    <location>
        <begin position="158"/>
        <end position="202"/>
    </location>
</feature>
<dbReference type="PROSITE" id="PS50114">
    <property type="entry name" value="GATA_ZN_FINGER_2"/>
    <property type="match status" value="1"/>
</dbReference>
<dbReference type="OrthoDB" id="515401at2759"/>
<name>A0A0C9M9I1_9FUNG</name>
<feature type="domain" description="GATA-type" evidence="8">
    <location>
        <begin position="55"/>
        <end position="102"/>
    </location>
</feature>